<gene>
    <name evidence="3" type="ORF">A2V54_02345</name>
</gene>
<reference evidence="3 4" key="1">
    <citation type="journal article" date="2016" name="Nat. Commun.">
        <title>Thousands of microbial genomes shed light on interconnected biogeochemical processes in an aquifer system.</title>
        <authorList>
            <person name="Anantharaman K."/>
            <person name="Brown C.T."/>
            <person name="Hug L.A."/>
            <person name="Sharon I."/>
            <person name="Castelle C.J."/>
            <person name="Probst A.J."/>
            <person name="Thomas B.C."/>
            <person name="Singh A."/>
            <person name="Wilkins M.J."/>
            <person name="Karaoz U."/>
            <person name="Brodie E.L."/>
            <person name="Williams K.H."/>
            <person name="Hubbard S.S."/>
            <person name="Banfield J.F."/>
        </authorList>
    </citation>
    <scope>NUCLEOTIDE SEQUENCE [LARGE SCALE GENOMIC DNA]</scope>
</reference>
<organism evidence="3 4">
    <name type="scientific">candidate division WWE3 bacterium RBG_19FT_COMBO_53_11</name>
    <dbReference type="NCBI Taxonomy" id="1802613"/>
    <lineage>
        <taxon>Bacteria</taxon>
        <taxon>Katanobacteria</taxon>
    </lineage>
</organism>
<dbReference type="PANTHER" id="PTHR35561">
    <property type="entry name" value="RNA 2',3'-CYCLIC PHOSPHODIESTERASE"/>
    <property type="match status" value="1"/>
</dbReference>
<sequence length="170" mass="19213">MPLPGQVKKQLTVKIGKLKKSLSDWTVNWVAPENLHITLVFFGWVKEEQVKIIKTDIAEAVSGLPAFKIITGKLSVEGRPIWLEIEDGRGKLHKISEALVRKLTIRGSLEEERGFHPHLTLGRMKKRGETKLPSVSETFSWKVSRLVLYESKLSPKGPTYIPRSSFSLGR</sequence>
<dbReference type="InterPro" id="IPR004175">
    <property type="entry name" value="RNA_CPDase"/>
</dbReference>
<name>A0A1F4UIU0_UNCKA</name>
<dbReference type="GO" id="GO:0016874">
    <property type="term" value="F:ligase activity"/>
    <property type="evidence" value="ECO:0007669"/>
    <property type="project" value="UniProtKB-KW"/>
</dbReference>
<evidence type="ECO:0000256" key="1">
    <source>
        <dbReference type="ARBA" id="ARBA00022801"/>
    </source>
</evidence>
<evidence type="ECO:0000313" key="4">
    <source>
        <dbReference type="Proteomes" id="UP000176583"/>
    </source>
</evidence>
<feature type="short sequence motif" description="HXTX 1" evidence="2">
    <location>
        <begin position="36"/>
        <end position="39"/>
    </location>
</feature>
<keyword evidence="1 2" id="KW-0378">Hydrolase</keyword>
<evidence type="ECO:0000256" key="2">
    <source>
        <dbReference type="HAMAP-Rule" id="MF_01940"/>
    </source>
</evidence>
<feature type="active site" description="Proton acceptor" evidence="2">
    <location>
        <position position="118"/>
    </location>
</feature>
<accession>A0A1F4UIU0</accession>
<dbReference type="GO" id="GO:0004113">
    <property type="term" value="F:2',3'-cyclic-nucleotide 3'-phosphodiesterase activity"/>
    <property type="evidence" value="ECO:0007669"/>
    <property type="project" value="InterPro"/>
</dbReference>
<dbReference type="Proteomes" id="UP000176583">
    <property type="component" value="Unassembled WGS sequence"/>
</dbReference>
<dbReference type="AlphaFoldDB" id="A0A1F4UIU0"/>
<keyword evidence="3" id="KW-0436">Ligase</keyword>
<dbReference type="SUPFAM" id="SSF55144">
    <property type="entry name" value="LigT-like"/>
    <property type="match status" value="1"/>
</dbReference>
<dbReference type="EMBL" id="MEUW01000008">
    <property type="protein sequence ID" value="OGC44837.1"/>
    <property type="molecule type" value="Genomic_DNA"/>
</dbReference>
<dbReference type="Gene3D" id="3.90.1140.10">
    <property type="entry name" value="Cyclic phosphodiesterase"/>
    <property type="match status" value="1"/>
</dbReference>
<proteinExistence type="inferred from homology"/>
<comment type="catalytic activity">
    <reaction evidence="2">
        <text>a 3'-end 2',3'-cyclophospho-ribonucleotide-RNA + H2O = a 3'-end 2'-phospho-ribonucleotide-RNA + H(+)</text>
        <dbReference type="Rhea" id="RHEA:11828"/>
        <dbReference type="Rhea" id="RHEA-COMP:10464"/>
        <dbReference type="Rhea" id="RHEA-COMP:17353"/>
        <dbReference type="ChEBI" id="CHEBI:15377"/>
        <dbReference type="ChEBI" id="CHEBI:15378"/>
        <dbReference type="ChEBI" id="CHEBI:83064"/>
        <dbReference type="ChEBI" id="CHEBI:173113"/>
        <dbReference type="EC" id="3.1.4.58"/>
    </reaction>
</comment>
<feature type="active site" description="Proton donor" evidence="2">
    <location>
        <position position="36"/>
    </location>
</feature>
<evidence type="ECO:0000313" key="3">
    <source>
        <dbReference type="EMBL" id="OGC44837.1"/>
    </source>
</evidence>
<dbReference type="HAMAP" id="MF_01940">
    <property type="entry name" value="RNA_CPDase"/>
    <property type="match status" value="1"/>
</dbReference>
<protein>
    <recommendedName>
        <fullName evidence="2">RNA 2',3'-cyclic phosphodiesterase</fullName>
        <shortName evidence="2">RNA 2',3'-CPDase</shortName>
        <ecNumber evidence="2">3.1.4.58</ecNumber>
    </recommendedName>
</protein>
<dbReference type="EC" id="3.1.4.58" evidence="2"/>
<dbReference type="PANTHER" id="PTHR35561:SF1">
    <property type="entry name" value="RNA 2',3'-CYCLIC PHOSPHODIESTERASE"/>
    <property type="match status" value="1"/>
</dbReference>
<dbReference type="GO" id="GO:0008664">
    <property type="term" value="F:RNA 2',3'-cyclic 3'-phosphodiesterase activity"/>
    <property type="evidence" value="ECO:0007669"/>
    <property type="project" value="UniProtKB-EC"/>
</dbReference>
<dbReference type="InterPro" id="IPR009097">
    <property type="entry name" value="Cyclic_Pdiesterase"/>
</dbReference>
<comment type="similarity">
    <text evidence="2">Belongs to the 2H phosphoesterase superfamily. ThpR family.</text>
</comment>
<feature type="short sequence motif" description="HXTX 2" evidence="2">
    <location>
        <begin position="118"/>
        <end position="121"/>
    </location>
</feature>
<comment type="function">
    <text evidence="2">Hydrolyzes RNA 2',3'-cyclic phosphodiester to an RNA 2'-phosphomonoester.</text>
</comment>
<dbReference type="STRING" id="1802613.A2V54_02345"/>
<dbReference type="Pfam" id="PF13563">
    <property type="entry name" value="2_5_RNA_ligase2"/>
    <property type="match status" value="1"/>
</dbReference>
<dbReference type="NCBIfam" id="TIGR02258">
    <property type="entry name" value="2_5_ligase"/>
    <property type="match status" value="1"/>
</dbReference>
<comment type="caution">
    <text evidence="3">The sequence shown here is derived from an EMBL/GenBank/DDBJ whole genome shotgun (WGS) entry which is preliminary data.</text>
</comment>